<sequence length="2505" mass="281195">MNKKIKMLLLATGSIVTATAPVLLSAVAADEDINSFSNYTDPNNIQYGNIDYDILNTDMWSDDNSIEKAYGWFDKGANTSDKRNTNWDGANARVVDVQMVNPQTKSKITEALNTANEAQTNNEEVEWIARFNRNYIKRYWSGKSATSADMGDMTFGLLLSADLEFVPGSFTIESKMRDFIDQNKSDPDKWMRNNVKTDGEINNTYLAEKQITQLNSDDFINKEHWESSFGYDDYKFSYSGHISKIAAYNGLKESDQGSALKGFYGADGINLYNTNDRDKVWNTYQDIIYQIGSFLSFKTSVAATYAYPEVIIRFKTRKRVDKAFGSYLVNDKNNLVASTKGTRATKSFVAGVYTVDYSYKNNTKWKPIRMSWNGFERSTSQNVYATTTTSMEEVHGLTPGKLASDPNTPVDKISIPKFTHQIYMGNQLVSSLDFESDYSLKPITEKSLFAFNGNEKTFWDPNTENTDLREEMTFTQYSKDYYFLAKQRNLNSKLVTIDNNFKFWYDNEWIKVKKDLENIINNQQGWDWSSRLQAIMNLDSDNTFKYGIFKTQEVDGEQKEVFTREMDVEDINQKPEGLVTAEELKQKPTYVFYKGLAAFTDNLIKEYKYFKEASQEDSKVPGEQLAKYVDASPESKAKFDQSEAKIKALFKKSQNDEYIVNDSIVRVVSDTKLKGLNDLLDQYIANWKALDGDTRLAEAKTNALAQIENYEFLSDAVKAEYKKQINNAKYISEVDEINEAANKFNEYGKKLNDVLADYKTVKSSEKYTNATYSSRQDFNSAFNDIEGLLKANNNKINAVDEKAGQRYQRLLDAYQTAKNDLKEDTSLKNAKEDLINRIKSGKEFSFLNPAQKLAAEEIIKQMMDTNSVLEYGDDELSRLNSEMYDVDLQINSYTPEKLAKMRNYTYLSDEDKSKVDKLISDFSQIQKTSDKEKAEDIQTVFEATSDFKKKMNIALKGDGIYLNEKEAYLNAAYKNVSDKLNKNQNQAILDILNDKPQITIWTPEQFAKLQKDWQALADAIAKLKAEFNKDKQIKEASNVDYDQYEYADADKKSAFDEALTNVENYLNNSSKLNPETAKWLEETLKADYKALNGITKKIEQIKQDINNLENLNDAQKTDLINQVNDLNNQNYKQADAIKQQAETLNTSMGNLKTKVNELSNPDYLLDSNYLNASAEKQAAFKEKLDQAKDLIKANGENKDSAYVNQLIKDLEAAKNNLDGNAKLDAAKAKAIEEINSLQLLDKNSKNALIAEIKDAKTNTLEKVDAIVEKAKKADLIDYINQRLYYLNKAQKDALIEKINNAKSEDLAAIKEKADALNNKMIDLSNKIAELNTKLQLNTPDYANASEQKQKDYRDSIYAANTILNKQNGAKEANLDVDQIDVLINNMTEANKALNGMQLLNDAKEELIAKIDNLSYLNEAQKTKLKEQVSDSNVRYITDLPAIEAKANALDKAMEGLSQTIGSQTDKTQGDVYNKPKYNEASENLKSDYKTKETAASNLINKTTGSAIMDPQEINNQKEALTAAYDALNGDTLLAEAQNKAKELVNGDNKLTAEQKEALINKIEAETSVNNINNNLIPEINNLINAMNALEAAKAQAEEAKQTEKYTEADNSDKLDEALSAAENKGNSTNNFANASAEEIAKLADEISKATENLNGDQRLNDAQNDAKRDIEALKDLTEEEKNELLAEVDKEENNTIDKINEIVNNAKKQDAINHINNAADLNKGQKDALIAEVEEASAANRDLDDIITKTDKLNDAMAALKEKVDQIDKQKAEGWVDYSDSSEENKTNFDNAVNKAKDVLDPNQTDSDKNALTPEQVADLLADINKKEALLDGNKNLDDRKNAVDKLIDAQEHLNNNQKAALKEQLKAKNDLAAVNEVAKLATDLNDAMKNLANTISEQVAADKGNVYSSTNYSEADKDLKTNYNTLEQAGSSLINKTNGAANLDVADITKQSQDLTEAYNKLNGDAKLAAAKEKAKAKVNDSNNELSAQQKGVLLAKIESENSLDNLENKLIPEIDALAAVMKELVNNYNAAEEAKETNNYLAASNKDKLDEAINNTIDKIDATENLATASIEEIQKLADDLKIATDNLNGNKIYNDTLQEVLDAIKESDSIKNSEDYENADPAAKQAYDDIIAKAKDLKDNGKLNPADTPYKDLAELNKAIQDALDKTIDNTANIIDKINNLPNLSSKEKEDYINAIKADPSKKHDIYADAKANNDYKQQAIDQINKIDGFKKEEKEAYKELIQNTDGTNHKNIDDILDQANKDAKLLEEVVEKTPNLDQNYSPEAVKEIEDKLNQMSDLIDKKDFLDVVNKANAVNELKDALNDLLNNNFDDKKTNEKLIHIKDLIEKNSNIEYNNNGTLDTAIDVLNKDGEYLNNAANGIAEIIKGISNGNANQINSGLAKLTPEFADQIKDFTDKILNNGSLNAIGKDDGAILTEEEINKWLDDVKVMKPKQLVSLYEDLINDLRNKLPKSRDLFWWFLLIPTGLALILALVVGAKKRRH</sequence>
<evidence type="ECO:0000256" key="1">
    <source>
        <dbReference type="SAM" id="Coils"/>
    </source>
</evidence>
<dbReference type="Proteomes" id="UP000319776">
    <property type="component" value="Unassembled WGS sequence"/>
</dbReference>
<dbReference type="InterPro" id="IPR020840">
    <property type="entry name" value="Extracell_matrix-bd_GA"/>
</dbReference>
<feature type="transmembrane region" description="Helical" evidence="2">
    <location>
        <begin position="2479"/>
        <end position="2500"/>
    </location>
</feature>
<feature type="domain" description="Extracellular matrix-binding protein ebh GA module" evidence="4">
    <location>
        <begin position="684"/>
        <end position="742"/>
    </location>
</feature>
<dbReference type="EMBL" id="VFSS01000008">
    <property type="protein sequence ID" value="TPE57142.1"/>
    <property type="molecule type" value="Genomic_DNA"/>
</dbReference>
<dbReference type="SUPFAM" id="SSF46997">
    <property type="entry name" value="Bacterial immunoglobulin/albumin-binding domains"/>
    <property type="match status" value="7"/>
</dbReference>
<keyword evidence="2" id="KW-0812">Transmembrane</keyword>
<reference evidence="5 6" key="1">
    <citation type="submission" date="2019-06" db="EMBL/GenBank/DDBJ databases">
        <title>Mycoplasma falconis type strain whole genome sequence.</title>
        <authorList>
            <person name="Spergser J."/>
        </authorList>
    </citation>
    <scope>NUCLEOTIDE SEQUENCE [LARGE SCALE GENOMIC DNA]</scope>
    <source>
        <strain evidence="5 6">ATCC 51372</strain>
    </source>
</reference>
<dbReference type="Pfam" id="PF01468">
    <property type="entry name" value="GA"/>
    <property type="match status" value="6"/>
</dbReference>
<dbReference type="Pfam" id="PF07554">
    <property type="entry name" value="FIVAR"/>
    <property type="match status" value="9"/>
</dbReference>
<evidence type="ECO:0000259" key="4">
    <source>
        <dbReference type="SMART" id="SM00844"/>
    </source>
</evidence>
<feature type="domain" description="Extracellular matrix-binding protein ebh GA module" evidence="4">
    <location>
        <begin position="1210"/>
        <end position="1314"/>
    </location>
</feature>
<feature type="domain" description="Extracellular matrix-binding protein ebh GA module" evidence="4">
    <location>
        <begin position="1386"/>
        <end position="1447"/>
    </location>
</feature>
<dbReference type="SMART" id="SM00844">
    <property type="entry name" value="GA"/>
    <property type="match status" value="6"/>
</dbReference>
<dbReference type="OrthoDB" id="396040at2"/>
<evidence type="ECO:0000256" key="3">
    <source>
        <dbReference type="SAM" id="SignalP"/>
    </source>
</evidence>
<feature type="domain" description="Extracellular matrix-binding protein ebh GA module" evidence="4">
    <location>
        <begin position="1520"/>
        <end position="1576"/>
    </location>
</feature>
<accession>A0A501X9D4</accession>
<gene>
    <name evidence="5" type="ORF">FJO69_02305</name>
</gene>
<name>A0A501X9D4_9BACT</name>
<keyword evidence="6" id="KW-1185">Reference proteome</keyword>
<evidence type="ECO:0000313" key="6">
    <source>
        <dbReference type="Proteomes" id="UP000319776"/>
    </source>
</evidence>
<evidence type="ECO:0000256" key="2">
    <source>
        <dbReference type="SAM" id="Phobius"/>
    </source>
</evidence>
<keyword evidence="3" id="KW-0732">Signal</keyword>
<keyword evidence="1" id="KW-0175">Coiled coil</keyword>
<proteinExistence type="predicted"/>
<dbReference type="Gene3D" id="1.20.120.1850">
    <property type="entry name" value="Ebh helix bundles repeating unit (S and A modules)"/>
    <property type="match status" value="10"/>
</dbReference>
<dbReference type="Gene3D" id="1.20.5.420">
    <property type="entry name" value="Immunoglobulin FC, subunit C"/>
    <property type="match status" value="1"/>
</dbReference>
<feature type="coiled-coil region" evidence="1">
    <location>
        <begin position="1579"/>
        <end position="1694"/>
    </location>
</feature>
<feature type="domain" description="Extracellular matrix-binding protein ebh GA module" evidence="4">
    <location>
        <begin position="1646"/>
        <end position="1707"/>
    </location>
</feature>
<feature type="coiled-coil region" evidence="1">
    <location>
        <begin position="2016"/>
        <end position="2093"/>
    </location>
</feature>
<comment type="caution">
    <text evidence="5">The sequence shown here is derived from an EMBL/GenBank/DDBJ whole genome shotgun (WGS) entry which is preliminary data.</text>
</comment>
<dbReference type="InterPro" id="IPR009063">
    <property type="entry name" value="Ig/albumin-bd_sf"/>
</dbReference>
<organism evidence="5 6">
    <name type="scientific">[Mycoplasma] falconis</name>
    <dbReference type="NCBI Taxonomy" id="92403"/>
    <lineage>
        <taxon>Bacteria</taxon>
        <taxon>Bacillati</taxon>
        <taxon>Mycoplasmatota</taxon>
        <taxon>Mycoplasmoidales</taxon>
        <taxon>Metamycoplasmataceae</taxon>
        <taxon>Metamycoplasma</taxon>
    </lineage>
</organism>
<feature type="chain" id="PRO_5021496704" description="Extracellular matrix-binding protein ebh GA module domain-containing protein" evidence="3">
    <location>
        <begin position="29"/>
        <end position="2505"/>
    </location>
</feature>
<keyword evidence="2" id="KW-1133">Transmembrane helix</keyword>
<evidence type="ECO:0000313" key="5">
    <source>
        <dbReference type="EMBL" id="TPE57142.1"/>
    </source>
</evidence>
<feature type="coiled-coil region" evidence="1">
    <location>
        <begin position="1091"/>
        <end position="1118"/>
    </location>
</feature>
<dbReference type="InterPro" id="IPR002988">
    <property type="entry name" value="GA_module"/>
</dbReference>
<feature type="coiled-coil region" evidence="1">
    <location>
        <begin position="1299"/>
        <end position="1333"/>
    </location>
</feature>
<feature type="domain" description="Extracellular matrix-binding protein ebh GA module" evidence="4">
    <location>
        <begin position="1824"/>
        <end position="1883"/>
    </location>
</feature>
<dbReference type="RefSeq" id="WP_140781436.1">
    <property type="nucleotide sequence ID" value="NZ_VFSS01000008.1"/>
</dbReference>
<feature type="signal peptide" evidence="3">
    <location>
        <begin position="1"/>
        <end position="28"/>
    </location>
</feature>
<keyword evidence="2" id="KW-0472">Membrane</keyword>
<feature type="coiled-coil region" evidence="1">
    <location>
        <begin position="1743"/>
        <end position="1773"/>
    </location>
</feature>
<protein>
    <recommendedName>
        <fullName evidence="4">Extracellular matrix-binding protein ebh GA module domain-containing protein</fullName>
    </recommendedName>
</protein>